<gene>
    <name evidence="1" type="ORF">LCGC14_3023370</name>
</gene>
<proteinExistence type="predicted"/>
<organism evidence="1">
    <name type="scientific">marine sediment metagenome</name>
    <dbReference type="NCBI Taxonomy" id="412755"/>
    <lineage>
        <taxon>unclassified sequences</taxon>
        <taxon>metagenomes</taxon>
        <taxon>ecological metagenomes</taxon>
    </lineage>
</organism>
<name>A0A0F8ZKQ9_9ZZZZ</name>
<dbReference type="EMBL" id="LAZR01062920">
    <property type="protein sequence ID" value="KKK60536.1"/>
    <property type="molecule type" value="Genomic_DNA"/>
</dbReference>
<protein>
    <submittedName>
        <fullName evidence="1">Uncharacterized protein</fullName>
    </submittedName>
</protein>
<sequence length="31" mass="3695">MEINNKTAKKLKKDFPIFEYNKSLIYFDNAA</sequence>
<comment type="caution">
    <text evidence="1">The sequence shown here is derived from an EMBL/GenBank/DDBJ whole genome shotgun (WGS) entry which is preliminary data.</text>
</comment>
<reference evidence="1" key="1">
    <citation type="journal article" date="2015" name="Nature">
        <title>Complex archaea that bridge the gap between prokaryotes and eukaryotes.</title>
        <authorList>
            <person name="Spang A."/>
            <person name="Saw J.H."/>
            <person name="Jorgensen S.L."/>
            <person name="Zaremba-Niedzwiedzka K."/>
            <person name="Martijn J."/>
            <person name="Lind A.E."/>
            <person name="van Eijk R."/>
            <person name="Schleper C."/>
            <person name="Guy L."/>
            <person name="Ettema T.J."/>
        </authorList>
    </citation>
    <scope>NUCLEOTIDE SEQUENCE</scope>
</reference>
<feature type="non-terminal residue" evidence="1">
    <location>
        <position position="31"/>
    </location>
</feature>
<dbReference type="AlphaFoldDB" id="A0A0F8ZKQ9"/>
<accession>A0A0F8ZKQ9</accession>
<evidence type="ECO:0000313" key="1">
    <source>
        <dbReference type="EMBL" id="KKK60536.1"/>
    </source>
</evidence>